<evidence type="ECO:0000256" key="11">
    <source>
        <dbReference type="RuleBase" id="RU003693"/>
    </source>
</evidence>
<dbReference type="EMBL" id="FQXJ01000028">
    <property type="protein sequence ID" value="SHI88661.1"/>
    <property type="molecule type" value="Genomic_DNA"/>
</dbReference>
<dbReference type="CDD" id="cd06454">
    <property type="entry name" value="KBL_like"/>
    <property type="match status" value="1"/>
</dbReference>
<evidence type="ECO:0000256" key="9">
    <source>
        <dbReference type="ARBA" id="ARBA00047715"/>
    </source>
</evidence>
<dbReference type="Gene3D" id="3.40.640.10">
    <property type="entry name" value="Type I PLP-dependent aspartate aminotransferase-like (Major domain)"/>
    <property type="match status" value="1"/>
</dbReference>
<dbReference type="InterPro" id="IPR004723">
    <property type="entry name" value="AONS_Archaea/Proteobacteria"/>
</dbReference>
<keyword evidence="6 11" id="KW-0808">Transferase</keyword>
<dbReference type="FunFam" id="3.40.640.10:FF:000006">
    <property type="entry name" value="5-aminolevulinate synthase, mitochondrial"/>
    <property type="match status" value="1"/>
</dbReference>
<evidence type="ECO:0000259" key="12">
    <source>
        <dbReference type="Pfam" id="PF00155"/>
    </source>
</evidence>
<dbReference type="AlphaFoldDB" id="A0A1M6ET50"/>
<dbReference type="Proteomes" id="UP000183954">
    <property type="component" value="Unassembled WGS sequence"/>
</dbReference>
<feature type="domain" description="Aminotransferase class I/classII large" evidence="12">
    <location>
        <begin position="51"/>
        <end position="390"/>
    </location>
</feature>
<keyword evidence="14" id="KW-1185">Reference proteome</keyword>
<evidence type="ECO:0000256" key="3">
    <source>
        <dbReference type="ARBA" id="ARBA00004746"/>
    </source>
</evidence>
<keyword evidence="7" id="KW-0093">Biotin biosynthesis</keyword>
<evidence type="ECO:0000256" key="5">
    <source>
        <dbReference type="ARBA" id="ARBA00011738"/>
    </source>
</evidence>
<dbReference type="InterPro" id="IPR015422">
    <property type="entry name" value="PyrdxlP-dep_Trfase_small"/>
</dbReference>
<comment type="catalytic activity">
    <reaction evidence="9 11">
        <text>6-carboxyhexanoyl-[ACP] + L-alanine + H(+) = (8S)-8-amino-7-oxononanoate + holo-[ACP] + CO2</text>
        <dbReference type="Rhea" id="RHEA:42288"/>
        <dbReference type="Rhea" id="RHEA-COMP:9685"/>
        <dbReference type="Rhea" id="RHEA-COMP:9955"/>
        <dbReference type="ChEBI" id="CHEBI:15378"/>
        <dbReference type="ChEBI" id="CHEBI:16526"/>
        <dbReference type="ChEBI" id="CHEBI:57972"/>
        <dbReference type="ChEBI" id="CHEBI:64479"/>
        <dbReference type="ChEBI" id="CHEBI:78846"/>
        <dbReference type="ChEBI" id="CHEBI:149468"/>
        <dbReference type="EC" id="2.3.1.47"/>
    </reaction>
</comment>
<dbReference type="InterPro" id="IPR001917">
    <property type="entry name" value="Aminotrans_II_pyridoxalP_BS"/>
</dbReference>
<dbReference type="GO" id="GO:0008710">
    <property type="term" value="F:8-amino-7-oxononanoate synthase activity"/>
    <property type="evidence" value="ECO:0007669"/>
    <property type="project" value="UniProtKB-UniRule"/>
</dbReference>
<evidence type="ECO:0000256" key="6">
    <source>
        <dbReference type="ARBA" id="ARBA00022679"/>
    </source>
</evidence>
<dbReference type="UniPathway" id="UPA00078"/>
<dbReference type="InterPro" id="IPR015421">
    <property type="entry name" value="PyrdxlP-dep_Trfase_major"/>
</dbReference>
<dbReference type="InterPro" id="IPR015424">
    <property type="entry name" value="PyrdxlP-dep_Trfase"/>
</dbReference>
<evidence type="ECO:0000256" key="8">
    <source>
        <dbReference type="ARBA" id="ARBA00022898"/>
    </source>
</evidence>
<evidence type="ECO:0000256" key="4">
    <source>
        <dbReference type="ARBA" id="ARBA00010008"/>
    </source>
</evidence>
<dbReference type="NCBIfam" id="TIGR00858">
    <property type="entry name" value="bioF"/>
    <property type="match status" value="1"/>
</dbReference>
<evidence type="ECO:0000256" key="1">
    <source>
        <dbReference type="ARBA" id="ARBA00001933"/>
    </source>
</evidence>
<dbReference type="PANTHER" id="PTHR13693">
    <property type="entry name" value="CLASS II AMINOTRANSFERASE/8-AMINO-7-OXONONANOATE SYNTHASE"/>
    <property type="match status" value="1"/>
</dbReference>
<reference evidence="14" key="1">
    <citation type="submission" date="2016-11" db="EMBL/GenBank/DDBJ databases">
        <authorList>
            <person name="Varghese N."/>
            <person name="Submissions S."/>
        </authorList>
    </citation>
    <scope>NUCLEOTIDE SEQUENCE [LARGE SCALE GENOMIC DNA]</scope>
    <source>
        <strain evidence="14">DSM 15449</strain>
    </source>
</reference>
<dbReference type="InterPro" id="IPR004839">
    <property type="entry name" value="Aminotransferase_I/II_large"/>
</dbReference>
<comment type="subunit">
    <text evidence="5 11">Homodimer.</text>
</comment>
<comment type="similarity">
    <text evidence="4 11">Belongs to the class-II pyridoxal-phosphate-dependent aminotransferase family. BioF subfamily.</text>
</comment>
<accession>A0A1M6ET50</accession>
<evidence type="ECO:0000313" key="14">
    <source>
        <dbReference type="Proteomes" id="UP000183954"/>
    </source>
</evidence>
<evidence type="ECO:0000313" key="13">
    <source>
        <dbReference type="EMBL" id="SHI88661.1"/>
    </source>
</evidence>
<dbReference type="Gene3D" id="3.90.1150.10">
    <property type="entry name" value="Aspartate Aminotransferase, domain 1"/>
    <property type="match status" value="1"/>
</dbReference>
<evidence type="ECO:0000256" key="2">
    <source>
        <dbReference type="ARBA" id="ARBA00002513"/>
    </source>
</evidence>
<gene>
    <name evidence="13" type="ORF">SAMN02746098_04805</name>
</gene>
<comment type="function">
    <text evidence="2 11">Catalyzes the decarboxylative condensation of pimeloyl-[acyl-carrier protein] and L-alanine to produce 8-amino-7-oxononanoate (AON), [acyl-carrier protein], and carbon dioxide.</text>
</comment>
<evidence type="ECO:0000256" key="10">
    <source>
        <dbReference type="PIRSR" id="PIRSR604723-51"/>
    </source>
</evidence>
<dbReference type="GO" id="GO:0009102">
    <property type="term" value="P:biotin biosynthetic process"/>
    <property type="evidence" value="ECO:0007669"/>
    <property type="project" value="UniProtKB-UniRule"/>
</dbReference>
<dbReference type="Pfam" id="PF00155">
    <property type="entry name" value="Aminotran_1_2"/>
    <property type="match status" value="1"/>
</dbReference>
<feature type="modified residue" description="N6-(pyridoxal phosphate)lysine" evidence="10">
    <location>
        <position position="249"/>
    </location>
</feature>
<dbReference type="EC" id="2.3.1.47" evidence="11"/>
<dbReference type="SUPFAM" id="SSF53383">
    <property type="entry name" value="PLP-dependent transferases"/>
    <property type="match status" value="1"/>
</dbReference>
<dbReference type="GO" id="GO:0030170">
    <property type="term" value="F:pyridoxal phosphate binding"/>
    <property type="evidence" value="ECO:0007669"/>
    <property type="project" value="InterPro"/>
</dbReference>
<protein>
    <recommendedName>
        <fullName evidence="11">8-amino-7-ketopelargonate synthase</fullName>
        <ecNumber evidence="11">2.3.1.47</ecNumber>
    </recommendedName>
</protein>
<evidence type="ECO:0000256" key="7">
    <source>
        <dbReference type="ARBA" id="ARBA00022756"/>
    </source>
</evidence>
<sequence length="408" mass="45142">MGAEKITNTNTNFKWNFIENTLENLKETNLYRGMNELNSAQSAHVNFQGKDLLMLASNSYLDMSNDPQVKIYTKNIIDEYGVGSGGSRLTTGTTSIHKQLESLLAKFKGTEAALVYNTGYMANVGVISTLCSKDAIIFSDELNHASIIDGCRLSQAKIVVYRHNDMNDLEDKIIANPCSRGLIVSDAVFSMDGDIVNLSRVVEIAEKYELFSMIDEAHATGVIGERGLGTVEHYHMDKKPDITMGTLSKAIGSEGGFVCGKEILIEYLKNKSRSFIFSTSLSPAVMASSIKAIELILNEPQRVQALQGNIQYFCQCLRESGIEADSKSSIIPIVIGNEKKVMEISKELFEQGYYISAIRYPTVKKGSARLRVTLMSTHTKEELKRTAQTIGNIVNKYKGVTNELYSTI</sequence>
<name>A0A1M6ET50_9FIRM</name>
<dbReference type="InterPro" id="IPR050087">
    <property type="entry name" value="AON_synthase_class-II"/>
</dbReference>
<comment type="cofactor">
    <cofactor evidence="1 10 11">
        <name>pyridoxal 5'-phosphate</name>
        <dbReference type="ChEBI" id="CHEBI:597326"/>
    </cofactor>
</comment>
<comment type="pathway">
    <text evidence="3 11">Cofactor biosynthesis; biotin biosynthesis.</text>
</comment>
<organism evidence="13 14">
    <name type="scientific">Desulfosporosinus lacus DSM 15449</name>
    <dbReference type="NCBI Taxonomy" id="1121420"/>
    <lineage>
        <taxon>Bacteria</taxon>
        <taxon>Bacillati</taxon>
        <taxon>Bacillota</taxon>
        <taxon>Clostridia</taxon>
        <taxon>Eubacteriales</taxon>
        <taxon>Desulfitobacteriaceae</taxon>
        <taxon>Desulfosporosinus</taxon>
    </lineage>
</organism>
<proteinExistence type="inferred from homology"/>
<keyword evidence="8 10" id="KW-0663">Pyridoxal phosphate</keyword>
<dbReference type="STRING" id="1121420.SAMN02746098_04805"/>
<dbReference type="PROSITE" id="PS00599">
    <property type="entry name" value="AA_TRANSFER_CLASS_2"/>
    <property type="match status" value="1"/>
</dbReference>
<dbReference type="RefSeq" id="WP_242947726.1">
    <property type="nucleotide sequence ID" value="NZ_FQXJ01000028.1"/>
</dbReference>